<dbReference type="AlphaFoldDB" id="A0A413INS5"/>
<reference evidence="1 2" key="1">
    <citation type="submission" date="2018-08" db="EMBL/GenBank/DDBJ databases">
        <title>A genome reference for cultivated species of the human gut microbiota.</title>
        <authorList>
            <person name="Zou Y."/>
            <person name="Xue W."/>
            <person name="Luo G."/>
        </authorList>
    </citation>
    <scope>NUCLEOTIDE SEQUENCE [LARGE SCALE GENOMIC DNA]</scope>
    <source>
        <strain evidence="1 2">OF02-7</strain>
    </source>
</reference>
<accession>A0A413INS5</accession>
<dbReference type="Proteomes" id="UP000286063">
    <property type="component" value="Unassembled WGS sequence"/>
</dbReference>
<evidence type="ECO:0000313" key="1">
    <source>
        <dbReference type="EMBL" id="RGY18294.1"/>
    </source>
</evidence>
<protein>
    <submittedName>
        <fullName evidence="1">DUF4272 domain-containing protein</fullName>
    </submittedName>
</protein>
<comment type="caution">
    <text evidence="1">The sequence shown here is derived from an EMBL/GenBank/DDBJ whole genome shotgun (WGS) entry which is preliminary data.</text>
</comment>
<organism evidence="1 2">
    <name type="scientific">Butyricimonas virosa</name>
    <dbReference type="NCBI Taxonomy" id="544645"/>
    <lineage>
        <taxon>Bacteria</taxon>
        <taxon>Pseudomonadati</taxon>
        <taxon>Bacteroidota</taxon>
        <taxon>Bacteroidia</taxon>
        <taxon>Bacteroidales</taxon>
        <taxon>Odoribacteraceae</taxon>
        <taxon>Butyricimonas</taxon>
    </lineage>
</organism>
<dbReference type="OrthoDB" id="4399984at2"/>
<proteinExistence type="predicted"/>
<dbReference type="InterPro" id="IPR025368">
    <property type="entry name" value="DUF4272"/>
</dbReference>
<sequence>MEKANLTLYTVIGDFNRVAESMRARFQEVTKMFTPEDDRWMIVLQDDSMIRCSMIQVRDQAEQVAEHTEGMANYFAGVETSLTAIKEEVIRQIQCFNCVVGIEFELDDNRDRTNYIVNTFYDVAGDVNGFLLYPSMSLFDGKGKLLFSVKGESEYETFRPVANADLLEVDRPEAGDVDLARRDRSIARLKEAGVPYMEHLPCEVMDCEAVIKSPEMIAHRAAALFAVALYSEVLLSENPDREEALNYVSKVAEAYHIEDEFTPMERAYLDNPEPEQHDCIQFLWRYECCAVLLWALGIDELPYPSEICNVPFIARLFFDHKDEGTILGLGEIRKRGEILDEADLTLRYDWACVDARVNGKEVPASLEGGVVMERHYAFNWLIGGSDGAAWDEIQPTT</sequence>
<dbReference type="Pfam" id="PF14094">
    <property type="entry name" value="DUF4272"/>
    <property type="match status" value="1"/>
</dbReference>
<dbReference type="EMBL" id="QSCR01000012">
    <property type="protein sequence ID" value="RGY18294.1"/>
    <property type="molecule type" value="Genomic_DNA"/>
</dbReference>
<evidence type="ECO:0000313" key="2">
    <source>
        <dbReference type="Proteomes" id="UP000286063"/>
    </source>
</evidence>
<name>A0A413INS5_9BACT</name>
<gene>
    <name evidence="1" type="ORF">DXA50_08800</name>
</gene>
<dbReference type="RefSeq" id="WP_117721726.1">
    <property type="nucleotide sequence ID" value="NZ_CAJUBB010000021.1"/>
</dbReference>